<dbReference type="Proteomes" id="UP000053660">
    <property type="component" value="Unassembled WGS sequence"/>
</dbReference>
<reference evidence="6 7" key="1">
    <citation type="submission" date="2014-03" db="EMBL/GenBank/DDBJ databases">
        <title>Draft genome of the hookworm Oesophagostomum dentatum.</title>
        <authorList>
            <person name="Mitreva M."/>
        </authorList>
    </citation>
    <scope>NUCLEOTIDE SEQUENCE [LARGE SCALE GENOMIC DNA]</scope>
    <source>
        <strain evidence="6 7">OD-Hann</strain>
    </source>
</reference>
<dbReference type="OrthoDB" id="14252at2759"/>
<dbReference type="Gene3D" id="3.40.1090.10">
    <property type="entry name" value="Cytosolic phospholipase A2 catalytic domain"/>
    <property type="match status" value="2"/>
</dbReference>
<sequence>MLREEARQCLTLCGCQPAVKSRGINLLSIDGGGTRGMMGLEVLEQLEQESGKRICELFDYVIGVSTGSIIASLLVAKGYTIEECRTVYMDVSKRLFSQNRLTGVSGIVLNHSYYDTKKWVKMLKEVIGEDSTLIETSKSCIPRLAIVASIVNSPVLQVRFLSVDHMSFETMSHLLVEILIILAILRISCGRLYRLSLLLHRYISKKLNSEIFCSKMVGLIAIFKVIANNPTAIGVHEAKLLWPDERFHCVVSVGNGRSVCYLDSEEAETPANLGPLEKFNRIIDSATDTEGVHMCMHDLLDQNVYYRLNPYVTFPYGLDEIDPKRLEQMQNDAKLYVRRNSTKIKEAASRLLEVVIFFSFFCLSVRLMICLRHKSGEKDGNVKAKINTVLFRQNFE</sequence>
<keyword evidence="7" id="KW-1185">Reference proteome</keyword>
<dbReference type="AlphaFoldDB" id="A0A0B1RZ12"/>
<keyword evidence="1" id="KW-0378">Hydrolase</keyword>
<dbReference type="InterPro" id="IPR002641">
    <property type="entry name" value="PNPLA_dom"/>
</dbReference>
<keyword evidence="3" id="KW-0443">Lipid metabolism</keyword>
<dbReference type="GO" id="GO:0019369">
    <property type="term" value="P:arachidonate metabolic process"/>
    <property type="evidence" value="ECO:0007669"/>
    <property type="project" value="TreeGrafter"/>
</dbReference>
<protein>
    <submittedName>
        <fullName evidence="6">Phospholipase, patatin family</fullName>
    </submittedName>
</protein>
<comment type="caution">
    <text evidence="4">Lacks conserved residue(s) required for the propagation of feature annotation.</text>
</comment>
<dbReference type="GO" id="GO:0016020">
    <property type="term" value="C:membrane"/>
    <property type="evidence" value="ECO:0007669"/>
    <property type="project" value="TreeGrafter"/>
</dbReference>
<evidence type="ECO:0000256" key="1">
    <source>
        <dbReference type="ARBA" id="ARBA00022801"/>
    </source>
</evidence>
<dbReference type="PANTHER" id="PTHR24185">
    <property type="entry name" value="CALCIUM-INDEPENDENT PHOSPHOLIPASE A2-GAMMA"/>
    <property type="match status" value="1"/>
</dbReference>
<feature type="short sequence motif" description="GXGXXG" evidence="4">
    <location>
        <begin position="31"/>
        <end position="36"/>
    </location>
</feature>
<dbReference type="PANTHER" id="PTHR24185:SF1">
    <property type="entry name" value="CALCIUM-INDEPENDENT PHOSPHOLIPASE A2-GAMMA"/>
    <property type="match status" value="1"/>
</dbReference>
<evidence type="ECO:0000259" key="5">
    <source>
        <dbReference type="PROSITE" id="PS51635"/>
    </source>
</evidence>
<feature type="short sequence motif" description="GXSXG" evidence="4">
    <location>
        <begin position="63"/>
        <end position="67"/>
    </location>
</feature>
<gene>
    <name evidence="6" type="ORF">OESDEN_22451</name>
</gene>
<evidence type="ECO:0000256" key="2">
    <source>
        <dbReference type="ARBA" id="ARBA00022963"/>
    </source>
</evidence>
<dbReference type="EMBL" id="KN610279">
    <property type="protein sequence ID" value="KHJ77929.1"/>
    <property type="molecule type" value="Genomic_DNA"/>
</dbReference>
<name>A0A0B1RZ12_OESDE</name>
<dbReference type="SUPFAM" id="SSF52151">
    <property type="entry name" value="FabD/lysophospholipase-like"/>
    <property type="match status" value="2"/>
</dbReference>
<dbReference type="PROSITE" id="PS51635">
    <property type="entry name" value="PNPLA"/>
    <property type="match status" value="1"/>
</dbReference>
<evidence type="ECO:0000313" key="6">
    <source>
        <dbReference type="EMBL" id="KHJ77929.1"/>
    </source>
</evidence>
<accession>A0A0B1RZ12</accession>
<dbReference type="Pfam" id="PF01734">
    <property type="entry name" value="Patatin"/>
    <property type="match status" value="1"/>
</dbReference>
<evidence type="ECO:0000256" key="3">
    <source>
        <dbReference type="ARBA" id="ARBA00023098"/>
    </source>
</evidence>
<organism evidence="6 7">
    <name type="scientific">Oesophagostomum dentatum</name>
    <name type="common">Nodular worm</name>
    <dbReference type="NCBI Taxonomy" id="61180"/>
    <lineage>
        <taxon>Eukaryota</taxon>
        <taxon>Metazoa</taxon>
        <taxon>Ecdysozoa</taxon>
        <taxon>Nematoda</taxon>
        <taxon>Chromadorea</taxon>
        <taxon>Rhabditida</taxon>
        <taxon>Rhabditina</taxon>
        <taxon>Rhabditomorpha</taxon>
        <taxon>Strongyloidea</taxon>
        <taxon>Strongylidae</taxon>
        <taxon>Oesophagostomum</taxon>
    </lineage>
</organism>
<proteinExistence type="predicted"/>
<dbReference type="GO" id="GO:0047499">
    <property type="term" value="F:calcium-independent phospholipase A2 activity"/>
    <property type="evidence" value="ECO:0007669"/>
    <property type="project" value="TreeGrafter"/>
</dbReference>
<feature type="domain" description="PNPLA" evidence="5">
    <location>
        <begin position="27"/>
        <end position="217"/>
    </location>
</feature>
<keyword evidence="2" id="KW-0442">Lipid degradation</keyword>
<dbReference type="InterPro" id="IPR016035">
    <property type="entry name" value="Acyl_Trfase/lysoPLipase"/>
</dbReference>
<dbReference type="GO" id="GO:0016042">
    <property type="term" value="P:lipid catabolic process"/>
    <property type="evidence" value="ECO:0007669"/>
    <property type="project" value="UniProtKB-KW"/>
</dbReference>
<evidence type="ECO:0000256" key="4">
    <source>
        <dbReference type="PROSITE-ProRule" id="PRU01161"/>
    </source>
</evidence>
<evidence type="ECO:0000313" key="7">
    <source>
        <dbReference type="Proteomes" id="UP000053660"/>
    </source>
</evidence>